<feature type="compositionally biased region" description="Basic and acidic residues" evidence="1">
    <location>
        <begin position="32"/>
        <end position="41"/>
    </location>
</feature>
<gene>
    <name evidence="2" type="ORF">DPMN_134474</name>
</gene>
<proteinExistence type="predicted"/>
<evidence type="ECO:0000256" key="1">
    <source>
        <dbReference type="SAM" id="MobiDB-lite"/>
    </source>
</evidence>
<feature type="compositionally biased region" description="Polar residues" evidence="1">
    <location>
        <begin position="42"/>
        <end position="68"/>
    </location>
</feature>
<dbReference type="Proteomes" id="UP000828390">
    <property type="component" value="Unassembled WGS sequence"/>
</dbReference>
<feature type="region of interest" description="Disordered" evidence="1">
    <location>
        <begin position="32"/>
        <end position="99"/>
    </location>
</feature>
<dbReference type="AlphaFoldDB" id="A0A9D4FZ09"/>
<evidence type="ECO:0000313" key="2">
    <source>
        <dbReference type="EMBL" id="KAH3806159.1"/>
    </source>
</evidence>
<comment type="caution">
    <text evidence="2">The sequence shown here is derived from an EMBL/GenBank/DDBJ whole genome shotgun (WGS) entry which is preliminary data.</text>
</comment>
<reference evidence="2" key="1">
    <citation type="journal article" date="2019" name="bioRxiv">
        <title>The Genome of the Zebra Mussel, Dreissena polymorpha: A Resource for Invasive Species Research.</title>
        <authorList>
            <person name="McCartney M.A."/>
            <person name="Auch B."/>
            <person name="Kono T."/>
            <person name="Mallez S."/>
            <person name="Zhang Y."/>
            <person name="Obille A."/>
            <person name="Becker A."/>
            <person name="Abrahante J.E."/>
            <person name="Garbe J."/>
            <person name="Badalamenti J.P."/>
            <person name="Herman A."/>
            <person name="Mangelson H."/>
            <person name="Liachko I."/>
            <person name="Sullivan S."/>
            <person name="Sone E.D."/>
            <person name="Koren S."/>
            <person name="Silverstein K.A.T."/>
            <person name="Beckman K.B."/>
            <person name="Gohl D.M."/>
        </authorList>
    </citation>
    <scope>NUCLEOTIDE SEQUENCE</scope>
    <source>
        <strain evidence="2">Duluth1</strain>
        <tissue evidence="2">Whole animal</tissue>
    </source>
</reference>
<sequence length="148" mass="16533">MNSYIYRRGTLCLAITKRSTLENTDNNHHISLARKESKQNDDNQSQGAPLSNRTDNCASTESTPNGSYPGNMYQEIDTNVTYAGIDDSRQDNNDYDYTNKSFRDSNTDISDNVYNHLNSAGDEYDYVGKGQSNAKAMENNYDITSGAV</sequence>
<organism evidence="2 3">
    <name type="scientific">Dreissena polymorpha</name>
    <name type="common">Zebra mussel</name>
    <name type="synonym">Mytilus polymorpha</name>
    <dbReference type="NCBI Taxonomy" id="45954"/>
    <lineage>
        <taxon>Eukaryota</taxon>
        <taxon>Metazoa</taxon>
        <taxon>Spiralia</taxon>
        <taxon>Lophotrochozoa</taxon>
        <taxon>Mollusca</taxon>
        <taxon>Bivalvia</taxon>
        <taxon>Autobranchia</taxon>
        <taxon>Heteroconchia</taxon>
        <taxon>Euheterodonta</taxon>
        <taxon>Imparidentia</taxon>
        <taxon>Neoheterodontei</taxon>
        <taxon>Myida</taxon>
        <taxon>Dreissenoidea</taxon>
        <taxon>Dreissenidae</taxon>
        <taxon>Dreissena</taxon>
    </lineage>
</organism>
<dbReference type="EMBL" id="JAIWYP010000006">
    <property type="protein sequence ID" value="KAH3806159.1"/>
    <property type="molecule type" value="Genomic_DNA"/>
</dbReference>
<reference evidence="2" key="2">
    <citation type="submission" date="2020-11" db="EMBL/GenBank/DDBJ databases">
        <authorList>
            <person name="McCartney M.A."/>
            <person name="Auch B."/>
            <person name="Kono T."/>
            <person name="Mallez S."/>
            <person name="Becker A."/>
            <person name="Gohl D.M."/>
            <person name="Silverstein K.A.T."/>
            <person name="Koren S."/>
            <person name="Bechman K.B."/>
            <person name="Herman A."/>
            <person name="Abrahante J.E."/>
            <person name="Garbe J."/>
        </authorList>
    </citation>
    <scope>NUCLEOTIDE SEQUENCE</scope>
    <source>
        <strain evidence="2">Duluth1</strain>
        <tissue evidence="2">Whole animal</tissue>
    </source>
</reference>
<evidence type="ECO:0000313" key="3">
    <source>
        <dbReference type="Proteomes" id="UP000828390"/>
    </source>
</evidence>
<keyword evidence="3" id="KW-1185">Reference proteome</keyword>
<name>A0A9D4FZ09_DREPO</name>
<protein>
    <submittedName>
        <fullName evidence="2">Uncharacterized protein</fullName>
    </submittedName>
</protein>
<accession>A0A9D4FZ09</accession>